<evidence type="ECO:0000313" key="10">
    <source>
        <dbReference type="Proteomes" id="UP000017119"/>
    </source>
</evidence>
<keyword evidence="6" id="KW-0418">Kinase</keyword>
<dbReference type="STRING" id="1403316.PRV_00055"/>
<gene>
    <name evidence="9" type="ORF">PRV_00055</name>
</gene>
<name>U5NBK8_9MOLU</name>
<dbReference type="RefSeq" id="WP_022768679.1">
    <property type="nucleotide sequence ID" value="NC_022575.1"/>
</dbReference>
<keyword evidence="2" id="KW-0813">Transport</keyword>
<keyword evidence="4" id="KW-0808">Transferase</keyword>
<reference evidence="9 10" key="1">
    <citation type="journal article" date="2013" name="Genome Announc.">
        <title>Genome Sequence of Mycoplasma parvum (Formerly Eperythrozoon parvum), a Diminutive Hemoplasma of the Pig.</title>
        <authorList>
            <person name="do Nascimento N.C."/>
            <person name="Dos Santos A.P."/>
            <person name="Chu Y."/>
            <person name="Guimaraes A.M."/>
            <person name="Pagliaro A."/>
            <person name="Messick J.B."/>
        </authorList>
    </citation>
    <scope>NUCLEOTIDE SEQUENCE [LARGE SCALE GENOMIC DNA]</scope>
    <source>
        <strain evidence="9 10">Indiana</strain>
    </source>
</reference>
<feature type="compositionally biased region" description="Basic and acidic residues" evidence="7">
    <location>
        <begin position="148"/>
        <end position="164"/>
    </location>
</feature>
<evidence type="ECO:0000313" key="9">
    <source>
        <dbReference type="EMBL" id="AGX88802.1"/>
    </source>
</evidence>
<evidence type="ECO:0000256" key="4">
    <source>
        <dbReference type="ARBA" id="ARBA00022679"/>
    </source>
</evidence>
<evidence type="ECO:0000256" key="5">
    <source>
        <dbReference type="ARBA" id="ARBA00022683"/>
    </source>
</evidence>
<evidence type="ECO:0000259" key="8">
    <source>
        <dbReference type="PROSITE" id="PS51093"/>
    </source>
</evidence>
<keyword evidence="10" id="KW-1185">Reference proteome</keyword>
<dbReference type="EMBL" id="CP006771">
    <property type="protein sequence ID" value="AGX88802.1"/>
    <property type="molecule type" value="Genomic_DNA"/>
</dbReference>
<dbReference type="SUPFAM" id="SSF51261">
    <property type="entry name" value="Duplicated hybrid motif"/>
    <property type="match status" value="1"/>
</dbReference>
<dbReference type="AlphaFoldDB" id="U5NBK8"/>
<dbReference type="PANTHER" id="PTHR45008:SF1">
    <property type="entry name" value="PTS SYSTEM GLUCOSE-SPECIFIC EIIA COMPONENT"/>
    <property type="match status" value="1"/>
</dbReference>
<evidence type="ECO:0000256" key="6">
    <source>
        <dbReference type="ARBA" id="ARBA00022777"/>
    </source>
</evidence>
<dbReference type="KEGG" id="mpv:PRV_00055"/>
<keyword evidence="5" id="KW-0598">Phosphotransferase system</keyword>
<evidence type="ECO:0000256" key="1">
    <source>
        <dbReference type="ARBA" id="ARBA00004496"/>
    </source>
</evidence>
<dbReference type="InterPro" id="IPR001127">
    <property type="entry name" value="PTS_EIIA_1_perm"/>
</dbReference>
<dbReference type="GO" id="GO:0005737">
    <property type="term" value="C:cytoplasm"/>
    <property type="evidence" value="ECO:0007669"/>
    <property type="project" value="UniProtKB-SubCell"/>
</dbReference>
<dbReference type="PANTHER" id="PTHR45008">
    <property type="entry name" value="PTS SYSTEM GLUCOSE-SPECIFIC EIIA COMPONENT"/>
    <property type="match status" value="1"/>
</dbReference>
<organism evidence="9 10">
    <name type="scientific">Mycoplasma parvum str. Indiana</name>
    <dbReference type="NCBI Taxonomy" id="1403316"/>
    <lineage>
        <taxon>Bacteria</taxon>
        <taxon>Bacillati</taxon>
        <taxon>Mycoplasmatota</taxon>
        <taxon>Mollicutes</taxon>
        <taxon>Mycoplasmataceae</taxon>
        <taxon>Mycoplasma</taxon>
    </lineage>
</organism>
<evidence type="ECO:0000256" key="2">
    <source>
        <dbReference type="ARBA" id="ARBA00022448"/>
    </source>
</evidence>
<dbReference type="PATRIC" id="fig|1403316.3.peg.10"/>
<protein>
    <recommendedName>
        <fullName evidence="8">PTS EIIA type-1 domain-containing protein</fullName>
    </recommendedName>
</protein>
<dbReference type="HOGENOM" id="CLU_012312_5_1_14"/>
<dbReference type="InterPro" id="IPR050890">
    <property type="entry name" value="PTS_EIIA_component"/>
</dbReference>
<evidence type="ECO:0000256" key="7">
    <source>
        <dbReference type="SAM" id="MobiDB-lite"/>
    </source>
</evidence>
<dbReference type="PROSITE" id="PS51093">
    <property type="entry name" value="PTS_EIIA_TYPE_1"/>
    <property type="match status" value="1"/>
</dbReference>
<dbReference type="Gene3D" id="2.70.70.10">
    <property type="entry name" value="Glucose Permease (Domain IIA)"/>
    <property type="match status" value="1"/>
</dbReference>
<accession>U5NBK8</accession>
<proteinExistence type="predicted"/>
<sequence length="205" mass="23069">MLCSLLSTIIQKVKSFLKPCGCSEKVFKVVNIYSPMDGTIVSQRRIPDEGFSEGYMGEGLGLKPKDNGEILSPLGGKLEVVFRTQHAYIIRESIHNIAVMLHLGINTVNIPAEEKAFETIWAQGQDIKEKEVLCQMNLETIRRIMKEEEKKRSSGEISEEEKPTSDISALLVQTENMENKKVEILKKDGDDVEKGELIMRIISSQ</sequence>
<dbReference type="OrthoDB" id="92465at2"/>
<feature type="region of interest" description="Disordered" evidence="7">
    <location>
        <begin position="148"/>
        <end position="167"/>
    </location>
</feature>
<evidence type="ECO:0000256" key="3">
    <source>
        <dbReference type="ARBA" id="ARBA00022597"/>
    </source>
</evidence>
<feature type="domain" description="PTS EIIA type-1" evidence="8">
    <location>
        <begin position="48"/>
        <end position="159"/>
    </location>
</feature>
<dbReference type="GO" id="GO:0016301">
    <property type="term" value="F:kinase activity"/>
    <property type="evidence" value="ECO:0007669"/>
    <property type="project" value="UniProtKB-KW"/>
</dbReference>
<dbReference type="GO" id="GO:0009401">
    <property type="term" value="P:phosphoenolpyruvate-dependent sugar phosphotransferase system"/>
    <property type="evidence" value="ECO:0007669"/>
    <property type="project" value="UniProtKB-KW"/>
</dbReference>
<dbReference type="InterPro" id="IPR011055">
    <property type="entry name" value="Dup_hybrid_motif"/>
</dbReference>
<keyword evidence="3" id="KW-0762">Sugar transport</keyword>
<comment type="subcellular location">
    <subcellularLocation>
        <location evidence="1">Cytoplasm</location>
    </subcellularLocation>
</comment>
<dbReference type="Pfam" id="PF00358">
    <property type="entry name" value="PTS_EIIA_1"/>
    <property type="match status" value="1"/>
</dbReference>
<dbReference type="Proteomes" id="UP000017119">
    <property type="component" value="Chromosome"/>
</dbReference>